<dbReference type="OrthoDB" id="9790975at2"/>
<dbReference type="EMBL" id="AVBG01000013">
    <property type="protein sequence ID" value="KGP90336.1"/>
    <property type="molecule type" value="Genomic_DNA"/>
</dbReference>
<keyword evidence="4" id="KW-1185">Reference proteome</keyword>
<comment type="similarity">
    <text evidence="1">Belongs to the azoreductase type 2 family.</text>
</comment>
<proteinExistence type="inferred from homology"/>
<sequence>MNIVVINGTPRKYGRTRIAAKHVAERLDAHLVDLSTMNLPMFNGEKEQGNLAEVQLLQETAMEADAFVWLSPEYHSGMSGALKNCLDFLGGDHFRHKPTLLFSVAGGGKGGMNSLNQMRIIGRGLYANVIPNQLVLDPHCFLREEDCLTEEATEKVQFVLDEFKSYLDRYVK</sequence>
<dbReference type="Proteomes" id="UP000030153">
    <property type="component" value="Unassembled WGS sequence"/>
</dbReference>
<evidence type="ECO:0000313" key="3">
    <source>
        <dbReference type="EMBL" id="KGP90336.1"/>
    </source>
</evidence>
<dbReference type="InterPro" id="IPR050712">
    <property type="entry name" value="NAD(P)H-dep_reductase"/>
</dbReference>
<dbReference type="Pfam" id="PF03358">
    <property type="entry name" value="FMN_red"/>
    <property type="match status" value="1"/>
</dbReference>
<dbReference type="eggNOG" id="COG0431">
    <property type="taxonomic scope" value="Bacteria"/>
</dbReference>
<name>A0A0A2UV44_9BACI</name>
<dbReference type="GO" id="GO:0016491">
    <property type="term" value="F:oxidoreductase activity"/>
    <property type="evidence" value="ECO:0007669"/>
    <property type="project" value="InterPro"/>
</dbReference>
<evidence type="ECO:0000313" key="4">
    <source>
        <dbReference type="Proteomes" id="UP000030153"/>
    </source>
</evidence>
<evidence type="ECO:0000259" key="2">
    <source>
        <dbReference type="Pfam" id="PF03358"/>
    </source>
</evidence>
<gene>
    <name evidence="3" type="ORF">N780_05295</name>
</gene>
<dbReference type="SUPFAM" id="SSF52218">
    <property type="entry name" value="Flavoproteins"/>
    <property type="match status" value="1"/>
</dbReference>
<dbReference type="PANTHER" id="PTHR30543:SF21">
    <property type="entry name" value="NAD(P)H-DEPENDENT FMN REDUCTASE LOT6"/>
    <property type="match status" value="1"/>
</dbReference>
<protein>
    <submittedName>
        <fullName evidence="3">FMN-dependent NADH-azoreductase</fullName>
    </submittedName>
</protein>
<accession>A0A0A2UV44</accession>
<dbReference type="GO" id="GO:0010181">
    <property type="term" value="F:FMN binding"/>
    <property type="evidence" value="ECO:0007669"/>
    <property type="project" value="TreeGrafter"/>
</dbReference>
<feature type="domain" description="NADPH-dependent FMN reductase-like" evidence="2">
    <location>
        <begin position="1"/>
        <end position="136"/>
    </location>
</feature>
<comment type="caution">
    <text evidence="3">The sequence shown here is derived from an EMBL/GenBank/DDBJ whole genome shotgun (WGS) entry which is preliminary data.</text>
</comment>
<evidence type="ECO:0000256" key="1">
    <source>
        <dbReference type="ARBA" id="ARBA00009428"/>
    </source>
</evidence>
<dbReference type="InterPro" id="IPR005025">
    <property type="entry name" value="FMN_Rdtase-like_dom"/>
</dbReference>
<dbReference type="InterPro" id="IPR029039">
    <property type="entry name" value="Flavoprotein-like_sf"/>
</dbReference>
<dbReference type="AlphaFoldDB" id="A0A0A2UV44"/>
<reference evidence="3 4" key="1">
    <citation type="submission" date="2013-08" db="EMBL/GenBank/DDBJ databases">
        <title>Genome of Pontibacillus chungwhensis.</title>
        <authorList>
            <person name="Wang Q."/>
            <person name="Wang G."/>
        </authorList>
    </citation>
    <scope>NUCLEOTIDE SEQUENCE [LARGE SCALE GENOMIC DNA]</scope>
    <source>
        <strain evidence="3 4">BH030062</strain>
    </source>
</reference>
<dbReference type="STRING" id="1385513.N780_05295"/>
<dbReference type="RefSeq" id="WP_036785954.1">
    <property type="nucleotide sequence ID" value="NZ_AVBG01000013.1"/>
</dbReference>
<dbReference type="GO" id="GO:0005829">
    <property type="term" value="C:cytosol"/>
    <property type="evidence" value="ECO:0007669"/>
    <property type="project" value="TreeGrafter"/>
</dbReference>
<organism evidence="3 4">
    <name type="scientific">Pontibacillus chungwhensis BH030062</name>
    <dbReference type="NCBI Taxonomy" id="1385513"/>
    <lineage>
        <taxon>Bacteria</taxon>
        <taxon>Bacillati</taxon>
        <taxon>Bacillota</taxon>
        <taxon>Bacilli</taxon>
        <taxon>Bacillales</taxon>
        <taxon>Bacillaceae</taxon>
        <taxon>Pontibacillus</taxon>
    </lineage>
</organism>
<dbReference type="PANTHER" id="PTHR30543">
    <property type="entry name" value="CHROMATE REDUCTASE"/>
    <property type="match status" value="1"/>
</dbReference>
<dbReference type="Gene3D" id="3.40.50.360">
    <property type="match status" value="1"/>
</dbReference>